<evidence type="ECO:0000313" key="2">
    <source>
        <dbReference type="EMBL" id="KAK3384271.1"/>
    </source>
</evidence>
<reference evidence="2" key="1">
    <citation type="journal article" date="2023" name="Mol. Phylogenet. Evol.">
        <title>Genome-scale phylogeny and comparative genomics of the fungal order Sordariales.</title>
        <authorList>
            <person name="Hensen N."/>
            <person name="Bonometti L."/>
            <person name="Westerberg I."/>
            <person name="Brannstrom I.O."/>
            <person name="Guillou S."/>
            <person name="Cros-Aarteil S."/>
            <person name="Calhoun S."/>
            <person name="Haridas S."/>
            <person name="Kuo A."/>
            <person name="Mondo S."/>
            <person name="Pangilinan J."/>
            <person name="Riley R."/>
            <person name="LaButti K."/>
            <person name="Andreopoulos B."/>
            <person name="Lipzen A."/>
            <person name="Chen C."/>
            <person name="Yan M."/>
            <person name="Daum C."/>
            <person name="Ng V."/>
            <person name="Clum A."/>
            <person name="Steindorff A."/>
            <person name="Ohm R.A."/>
            <person name="Martin F."/>
            <person name="Silar P."/>
            <person name="Natvig D.O."/>
            <person name="Lalanne C."/>
            <person name="Gautier V."/>
            <person name="Ament-Velasquez S.L."/>
            <person name="Kruys A."/>
            <person name="Hutchinson M.I."/>
            <person name="Powell A.J."/>
            <person name="Barry K."/>
            <person name="Miller A.N."/>
            <person name="Grigoriev I.V."/>
            <person name="Debuchy R."/>
            <person name="Gladieux P."/>
            <person name="Hiltunen Thoren M."/>
            <person name="Johannesson H."/>
        </authorList>
    </citation>
    <scope>NUCLEOTIDE SEQUENCE</scope>
    <source>
        <strain evidence="2">CBS 958.72</strain>
    </source>
</reference>
<evidence type="ECO:0000256" key="1">
    <source>
        <dbReference type="SAM" id="MobiDB-lite"/>
    </source>
</evidence>
<dbReference type="Proteomes" id="UP001287356">
    <property type="component" value="Unassembled WGS sequence"/>
</dbReference>
<keyword evidence="3" id="KW-1185">Reference proteome</keyword>
<evidence type="ECO:0000313" key="3">
    <source>
        <dbReference type="Proteomes" id="UP001287356"/>
    </source>
</evidence>
<proteinExistence type="predicted"/>
<reference evidence="2" key="2">
    <citation type="submission" date="2023-06" db="EMBL/GenBank/DDBJ databases">
        <authorList>
            <consortium name="Lawrence Berkeley National Laboratory"/>
            <person name="Haridas S."/>
            <person name="Hensen N."/>
            <person name="Bonometti L."/>
            <person name="Westerberg I."/>
            <person name="Brannstrom I.O."/>
            <person name="Guillou S."/>
            <person name="Cros-Aarteil S."/>
            <person name="Calhoun S."/>
            <person name="Kuo A."/>
            <person name="Mondo S."/>
            <person name="Pangilinan J."/>
            <person name="Riley R."/>
            <person name="Labutti K."/>
            <person name="Andreopoulos B."/>
            <person name="Lipzen A."/>
            <person name="Chen C."/>
            <person name="Yanf M."/>
            <person name="Daum C."/>
            <person name="Ng V."/>
            <person name="Clum A."/>
            <person name="Steindorff A."/>
            <person name="Ohm R."/>
            <person name="Martin F."/>
            <person name="Silar P."/>
            <person name="Natvig D."/>
            <person name="Lalanne C."/>
            <person name="Gautier V."/>
            <person name="Ament-Velasquez S.L."/>
            <person name="Kruys A."/>
            <person name="Hutchinson M.I."/>
            <person name="Powell A.J."/>
            <person name="Barry K."/>
            <person name="Miller A.N."/>
            <person name="Grigoriev I.V."/>
            <person name="Debuchy R."/>
            <person name="Gladieux P."/>
            <person name="Thoren M.H."/>
            <person name="Johannesson H."/>
        </authorList>
    </citation>
    <scope>NUCLEOTIDE SEQUENCE</scope>
    <source>
        <strain evidence="2">CBS 958.72</strain>
    </source>
</reference>
<accession>A0AAE0NMI3</accession>
<protein>
    <submittedName>
        <fullName evidence="2">Uncharacterized protein</fullName>
    </submittedName>
</protein>
<name>A0AAE0NMI3_9PEZI</name>
<organism evidence="2 3">
    <name type="scientific">Lasiosphaeria ovina</name>
    <dbReference type="NCBI Taxonomy" id="92902"/>
    <lineage>
        <taxon>Eukaryota</taxon>
        <taxon>Fungi</taxon>
        <taxon>Dikarya</taxon>
        <taxon>Ascomycota</taxon>
        <taxon>Pezizomycotina</taxon>
        <taxon>Sordariomycetes</taxon>
        <taxon>Sordariomycetidae</taxon>
        <taxon>Sordariales</taxon>
        <taxon>Lasiosphaeriaceae</taxon>
        <taxon>Lasiosphaeria</taxon>
    </lineage>
</organism>
<sequence length="215" mass="22911">MGLASLQKKNAATKPPHTVSGTHLNAGLAVARQIKAVTGGVGKEGGARTGVVVQITTRSVVDRPVTSRRVGWRQLTSLDLLEAGSVCLLLPISTASSPTGVFRRRDPSGRARGEPVDGQWTLNKQTMLTRASSVVFAQVRMFIHTLRSQGPIMLMGRHVLAIVHLSDRAGGDQPQVIHTSVPSSRSTGSLTSAANNSVVGDCMPRYCTYTYVVQQ</sequence>
<comment type="caution">
    <text evidence="2">The sequence shown here is derived from an EMBL/GenBank/DDBJ whole genome shotgun (WGS) entry which is preliminary data.</text>
</comment>
<dbReference type="AlphaFoldDB" id="A0AAE0NMI3"/>
<dbReference type="EMBL" id="JAULSN010000001">
    <property type="protein sequence ID" value="KAK3384271.1"/>
    <property type="molecule type" value="Genomic_DNA"/>
</dbReference>
<feature type="region of interest" description="Disordered" evidence="1">
    <location>
        <begin position="1"/>
        <end position="24"/>
    </location>
</feature>
<gene>
    <name evidence="2" type="ORF">B0T24DRAFT_78128</name>
</gene>